<dbReference type="KEGG" id="dpf:ON006_21235"/>
<dbReference type="EMBL" id="CP112998">
    <property type="protein sequence ID" value="WAC10271.1"/>
    <property type="molecule type" value="Genomic_DNA"/>
</dbReference>
<reference evidence="2" key="1">
    <citation type="submission" date="2022-11" db="EMBL/GenBank/DDBJ databases">
        <title>Dyadobacter pollutisoli sp. nov., isolated from plastic dumped soil.</title>
        <authorList>
            <person name="Kim J.M."/>
            <person name="Kim K.R."/>
            <person name="Lee J.K."/>
            <person name="Hao L."/>
            <person name="Jeon C.O."/>
        </authorList>
    </citation>
    <scope>NUCLEOTIDE SEQUENCE</scope>
    <source>
        <strain evidence="2">U1</strain>
    </source>
</reference>
<evidence type="ECO:0000313" key="3">
    <source>
        <dbReference type="Proteomes" id="UP001164653"/>
    </source>
</evidence>
<evidence type="ECO:0000313" key="2">
    <source>
        <dbReference type="EMBL" id="WAC10271.1"/>
    </source>
</evidence>
<dbReference type="RefSeq" id="WP_244823863.1">
    <property type="nucleotide sequence ID" value="NZ_CP112998.1"/>
</dbReference>
<dbReference type="GO" id="GO:0046872">
    <property type="term" value="F:metal ion binding"/>
    <property type="evidence" value="ECO:0007669"/>
    <property type="project" value="InterPro"/>
</dbReference>
<sequence>MNKVIFASFIFLFTACAAKNEKTEKAEGTEAKVSAAKTYACPMQCEGEKTYTEAGKCPVCKMDLQEVAMAETDSTHQH</sequence>
<dbReference type="Proteomes" id="UP001164653">
    <property type="component" value="Chromosome"/>
</dbReference>
<proteinExistence type="predicted"/>
<dbReference type="Pfam" id="PF19335">
    <property type="entry name" value="HMBD"/>
    <property type="match status" value="1"/>
</dbReference>
<keyword evidence="3" id="KW-1185">Reference proteome</keyword>
<dbReference type="AlphaFoldDB" id="A0A9E8N930"/>
<feature type="domain" description="Heavy metal binding" evidence="1">
    <location>
        <begin position="39"/>
        <end position="67"/>
    </location>
</feature>
<accession>A0A9E8N930</accession>
<protein>
    <recommendedName>
        <fullName evidence="1">Heavy metal binding domain-containing protein</fullName>
    </recommendedName>
</protein>
<gene>
    <name evidence="2" type="ORF">ON006_21235</name>
</gene>
<dbReference type="PROSITE" id="PS51257">
    <property type="entry name" value="PROKAR_LIPOPROTEIN"/>
    <property type="match status" value="1"/>
</dbReference>
<name>A0A9E8N930_9BACT</name>
<organism evidence="2 3">
    <name type="scientific">Dyadobacter pollutisoli</name>
    <dbReference type="NCBI Taxonomy" id="2910158"/>
    <lineage>
        <taxon>Bacteria</taxon>
        <taxon>Pseudomonadati</taxon>
        <taxon>Bacteroidota</taxon>
        <taxon>Cytophagia</taxon>
        <taxon>Cytophagales</taxon>
        <taxon>Spirosomataceae</taxon>
        <taxon>Dyadobacter</taxon>
    </lineage>
</organism>
<evidence type="ECO:0000259" key="1">
    <source>
        <dbReference type="Pfam" id="PF19335"/>
    </source>
</evidence>
<dbReference type="InterPro" id="IPR045800">
    <property type="entry name" value="HMBD"/>
</dbReference>